<comment type="caution">
    <text evidence="2">The sequence shown here is derived from an EMBL/GenBank/DDBJ whole genome shotgun (WGS) entry which is preliminary data.</text>
</comment>
<evidence type="ECO:0000313" key="3">
    <source>
        <dbReference type="Proteomes" id="UP000275267"/>
    </source>
</evidence>
<dbReference type="CDD" id="cd22249">
    <property type="entry name" value="UDM1_RNF168_RNF169-like"/>
    <property type="match status" value="1"/>
</dbReference>
<feature type="region of interest" description="Disordered" evidence="1">
    <location>
        <begin position="128"/>
        <end position="171"/>
    </location>
</feature>
<gene>
    <name evidence="2" type="ORF">C2845_PM12G10520</name>
</gene>
<protein>
    <submittedName>
        <fullName evidence="2">Uncharacterized protein</fullName>
    </submittedName>
</protein>
<feature type="compositionally biased region" description="Polar residues" evidence="1">
    <location>
        <begin position="132"/>
        <end position="149"/>
    </location>
</feature>
<accession>A0A3L6QCS4</accession>
<dbReference type="Proteomes" id="UP000275267">
    <property type="component" value="Unassembled WGS sequence"/>
</dbReference>
<reference evidence="3" key="1">
    <citation type="journal article" date="2019" name="Nat. Commun.">
        <title>The genome of broomcorn millet.</title>
        <authorList>
            <person name="Zou C."/>
            <person name="Miki D."/>
            <person name="Li D."/>
            <person name="Tang Q."/>
            <person name="Xiao L."/>
            <person name="Rajput S."/>
            <person name="Deng P."/>
            <person name="Jia W."/>
            <person name="Huang R."/>
            <person name="Zhang M."/>
            <person name="Sun Y."/>
            <person name="Hu J."/>
            <person name="Fu X."/>
            <person name="Schnable P.S."/>
            <person name="Li F."/>
            <person name="Zhang H."/>
            <person name="Feng B."/>
            <person name="Zhu X."/>
            <person name="Liu R."/>
            <person name="Schnable J.C."/>
            <person name="Zhu J.-K."/>
            <person name="Zhang H."/>
        </authorList>
    </citation>
    <scope>NUCLEOTIDE SEQUENCE [LARGE SCALE GENOMIC DNA]</scope>
</reference>
<dbReference type="EMBL" id="PQIB02000012">
    <property type="protein sequence ID" value="RLM78508.1"/>
    <property type="molecule type" value="Genomic_DNA"/>
</dbReference>
<evidence type="ECO:0000313" key="2">
    <source>
        <dbReference type="EMBL" id="RLM78508.1"/>
    </source>
</evidence>
<keyword evidence="3" id="KW-1185">Reference proteome</keyword>
<proteinExistence type="predicted"/>
<organism evidence="2 3">
    <name type="scientific">Panicum miliaceum</name>
    <name type="common">Proso millet</name>
    <name type="synonym">Broomcorn millet</name>
    <dbReference type="NCBI Taxonomy" id="4540"/>
    <lineage>
        <taxon>Eukaryota</taxon>
        <taxon>Viridiplantae</taxon>
        <taxon>Streptophyta</taxon>
        <taxon>Embryophyta</taxon>
        <taxon>Tracheophyta</taxon>
        <taxon>Spermatophyta</taxon>
        <taxon>Magnoliopsida</taxon>
        <taxon>Liliopsida</taxon>
        <taxon>Poales</taxon>
        <taxon>Poaceae</taxon>
        <taxon>PACMAD clade</taxon>
        <taxon>Panicoideae</taxon>
        <taxon>Panicodae</taxon>
        <taxon>Paniceae</taxon>
        <taxon>Panicinae</taxon>
        <taxon>Panicum</taxon>
        <taxon>Panicum sect. Panicum</taxon>
    </lineage>
</organism>
<evidence type="ECO:0000256" key="1">
    <source>
        <dbReference type="SAM" id="MobiDB-lite"/>
    </source>
</evidence>
<sequence>MRNLPNPTEVDPNNIATPTVDELSVEDRQAYEAYMKEHEEENVRRKAKEDEEARRWFLSHFSKNRKGDISKDKEVVIVSSEDDQAKVNADVSNATSPVTLEQVSRLLVDGQERMLSTVQNMIDRSLGKQPLANDSNAPNSNVASTSQQYAMPPESSAVPAPQHSMPMSYYDGQKTPEQYIANKTAGSVLQTGQTSYGGPVTTGQTGFGALVLYQQSPEPIASVPPVQADPSRTNGFAGYCVPPYTTMTYNPHLIPPQS</sequence>
<dbReference type="AlphaFoldDB" id="A0A3L6QCS4"/>
<name>A0A3L6QCS4_PANMI</name>